<dbReference type="RefSeq" id="WP_097328202.1">
    <property type="nucleotide sequence ID" value="NZ_OBDY01000035.1"/>
</dbReference>
<dbReference type="Proteomes" id="UP000219612">
    <property type="component" value="Unassembled WGS sequence"/>
</dbReference>
<reference evidence="1 2" key="1">
    <citation type="submission" date="2017-09" db="EMBL/GenBank/DDBJ databases">
        <authorList>
            <person name="Ehlers B."/>
            <person name="Leendertz F.H."/>
        </authorList>
    </citation>
    <scope>NUCLEOTIDE SEQUENCE [LARGE SCALE GENOMIC DNA]</scope>
    <source>
        <strain evidence="1 2">CGMCC 4.6857</strain>
    </source>
</reference>
<name>A0A285KD88_9ACTN</name>
<evidence type="ECO:0000313" key="2">
    <source>
        <dbReference type="Proteomes" id="UP000219612"/>
    </source>
</evidence>
<dbReference type="Pfam" id="PF10824">
    <property type="entry name" value="T7SS_ESX_EspC"/>
    <property type="match status" value="1"/>
</dbReference>
<proteinExistence type="predicted"/>
<dbReference type="InterPro" id="IPR022536">
    <property type="entry name" value="EspC"/>
</dbReference>
<keyword evidence="2" id="KW-1185">Reference proteome</keyword>
<dbReference type="GO" id="GO:0009306">
    <property type="term" value="P:protein secretion"/>
    <property type="evidence" value="ECO:0007669"/>
    <property type="project" value="InterPro"/>
</dbReference>
<evidence type="ECO:0000313" key="1">
    <source>
        <dbReference type="EMBL" id="SNY69386.1"/>
    </source>
</evidence>
<protein>
    <submittedName>
        <fullName evidence="1">Excreted virulence factor EspC, type VII ESX diderm</fullName>
    </submittedName>
</protein>
<accession>A0A285KD88</accession>
<dbReference type="AlphaFoldDB" id="A0A285KD88"/>
<gene>
    <name evidence="1" type="ORF">SAMN05421748_13536</name>
</gene>
<organism evidence="1 2">
    <name type="scientific">Paractinoplanes atraurantiacus</name>
    <dbReference type="NCBI Taxonomy" id="1036182"/>
    <lineage>
        <taxon>Bacteria</taxon>
        <taxon>Bacillati</taxon>
        <taxon>Actinomycetota</taxon>
        <taxon>Actinomycetes</taxon>
        <taxon>Micromonosporales</taxon>
        <taxon>Micromonosporaceae</taxon>
        <taxon>Paractinoplanes</taxon>
    </lineage>
</organism>
<dbReference type="EMBL" id="OBDY01000035">
    <property type="protein sequence ID" value="SNY69386.1"/>
    <property type="molecule type" value="Genomic_DNA"/>
</dbReference>
<sequence length="110" mass="11190">MPGDQVRFPAPAVHRHAGTVDGVADALRTARSAVHEVSMDTQAYGQLCQFLPGLLSPIFSLAVGALGDAGEALRETADNLRAAAADTAATDGSAARTIKAATGPLPELPL</sequence>
<dbReference type="OrthoDB" id="3402696at2"/>